<dbReference type="AlphaFoldDB" id="A0A9X3ECU9"/>
<organism evidence="2 3">
    <name type="scientific">Parathalassolituus penaei</name>
    <dbReference type="NCBI Taxonomy" id="2997323"/>
    <lineage>
        <taxon>Bacteria</taxon>
        <taxon>Pseudomonadati</taxon>
        <taxon>Pseudomonadota</taxon>
        <taxon>Gammaproteobacteria</taxon>
        <taxon>Oceanospirillales</taxon>
        <taxon>Oceanospirillaceae</taxon>
        <taxon>Parathalassolituus</taxon>
    </lineage>
</organism>
<evidence type="ECO:0000313" key="2">
    <source>
        <dbReference type="EMBL" id="MCY0964474.1"/>
    </source>
</evidence>
<proteinExistence type="predicted"/>
<keyword evidence="3" id="KW-1185">Reference proteome</keyword>
<dbReference type="Proteomes" id="UP001150830">
    <property type="component" value="Unassembled WGS sequence"/>
</dbReference>
<reference evidence="2" key="1">
    <citation type="submission" date="2022-11" db="EMBL/GenBank/DDBJ databases">
        <title>Parathalassolutuus dongxingensis gen. nov., sp. nov., a novel member of family Oceanospirillaceae isolated from a coastal shrimp pond in Guangxi, China.</title>
        <authorList>
            <person name="Chen H."/>
        </authorList>
    </citation>
    <scope>NUCLEOTIDE SEQUENCE</scope>
    <source>
        <strain evidence="2">G-43</strain>
    </source>
</reference>
<evidence type="ECO:0000313" key="3">
    <source>
        <dbReference type="Proteomes" id="UP001150830"/>
    </source>
</evidence>
<dbReference type="GO" id="GO:0000160">
    <property type="term" value="P:phosphorelay signal transduction system"/>
    <property type="evidence" value="ECO:0007669"/>
    <property type="project" value="InterPro"/>
</dbReference>
<dbReference type="Pfam" id="PF00072">
    <property type="entry name" value="Response_reg"/>
    <property type="match status" value="1"/>
</dbReference>
<feature type="domain" description="Response regulatory" evidence="1">
    <location>
        <begin position="15"/>
        <end position="114"/>
    </location>
</feature>
<sequence>MANRYNALVITHVAVTALEELLGDRYQLSVADSVASVASMVTALTPKFILLDVASLGAEAGIQACRELREQPETAEIPLIAVADDQTLPHRMSAYEAGCDDYLAYSDLDELKARLERVLFNKIANDQLKLQLRQANEMAFIAMSDTSDLGVNVQFLLDVNQCDNLDVLGMRLFQALQSYGISCSLQMRSRYGAKNMEANGMAKDLESALLMECRNKGRYVDFGRRSIMNYGCVSLLVKNMPLDDPKKYGAIKDNVFSLLQGADARVQALDNLKSLELERMLVSRMAAQMRAVVASTDESYQAVMRNIAMIVEGMAEGVEHSVQFLGLDEYQERAIQDIMERGISETTRVFNDGVRVDEGLSQFLQRVDKLFTGNGVDANELASLTQMLSR</sequence>
<dbReference type="RefSeq" id="WP_283172690.1">
    <property type="nucleotide sequence ID" value="NZ_JAPNOA010000016.1"/>
</dbReference>
<accession>A0A9X3ECU9</accession>
<dbReference type="InterPro" id="IPR011006">
    <property type="entry name" value="CheY-like_superfamily"/>
</dbReference>
<dbReference type="SUPFAM" id="SSF52172">
    <property type="entry name" value="CheY-like"/>
    <property type="match status" value="1"/>
</dbReference>
<comment type="caution">
    <text evidence="2">The sequence shown here is derived from an EMBL/GenBank/DDBJ whole genome shotgun (WGS) entry which is preliminary data.</text>
</comment>
<dbReference type="EMBL" id="JAPNOA010000016">
    <property type="protein sequence ID" value="MCY0964474.1"/>
    <property type="molecule type" value="Genomic_DNA"/>
</dbReference>
<protein>
    <submittedName>
        <fullName evidence="2">Response regulator</fullName>
    </submittedName>
</protein>
<dbReference type="Gene3D" id="3.40.50.2300">
    <property type="match status" value="1"/>
</dbReference>
<name>A0A9X3ECU9_9GAMM</name>
<dbReference type="InterPro" id="IPR001789">
    <property type="entry name" value="Sig_transdc_resp-reg_receiver"/>
</dbReference>
<evidence type="ECO:0000259" key="1">
    <source>
        <dbReference type="Pfam" id="PF00072"/>
    </source>
</evidence>
<gene>
    <name evidence="2" type="ORF">OUO13_04690</name>
</gene>